<dbReference type="PANTHER" id="PTHR33337">
    <property type="entry name" value="GFA DOMAIN-CONTAINING PROTEIN"/>
    <property type="match status" value="1"/>
</dbReference>
<dbReference type="InterPro" id="IPR011057">
    <property type="entry name" value="Mss4-like_sf"/>
</dbReference>
<keyword evidence="2" id="KW-0479">Metal-binding</keyword>
<dbReference type="RefSeq" id="WP_202687388.1">
    <property type="nucleotide sequence ID" value="NZ_JAESVN010000002.1"/>
</dbReference>
<evidence type="ECO:0000256" key="1">
    <source>
        <dbReference type="ARBA" id="ARBA00005495"/>
    </source>
</evidence>
<dbReference type="Pfam" id="PF04828">
    <property type="entry name" value="GFA"/>
    <property type="match status" value="1"/>
</dbReference>
<keyword evidence="3" id="KW-0862">Zinc</keyword>
<feature type="domain" description="CENP-V/GFA" evidence="5">
    <location>
        <begin position="4"/>
        <end position="114"/>
    </location>
</feature>
<dbReference type="AlphaFoldDB" id="A0A8K0V920"/>
<gene>
    <name evidence="6" type="ORF">JL811_04970</name>
</gene>
<dbReference type="InterPro" id="IPR006913">
    <property type="entry name" value="CENP-V/GFA"/>
</dbReference>
<proteinExistence type="inferred from homology"/>
<evidence type="ECO:0000256" key="3">
    <source>
        <dbReference type="ARBA" id="ARBA00022833"/>
    </source>
</evidence>
<protein>
    <submittedName>
        <fullName evidence="6">GFA family protein</fullName>
    </submittedName>
</protein>
<name>A0A8K0V920_9RHOB</name>
<dbReference type="GO" id="GO:0046872">
    <property type="term" value="F:metal ion binding"/>
    <property type="evidence" value="ECO:0007669"/>
    <property type="project" value="UniProtKB-KW"/>
</dbReference>
<evidence type="ECO:0000256" key="2">
    <source>
        <dbReference type="ARBA" id="ARBA00022723"/>
    </source>
</evidence>
<dbReference type="PROSITE" id="PS51891">
    <property type="entry name" value="CENP_V_GFA"/>
    <property type="match status" value="1"/>
</dbReference>
<evidence type="ECO:0000313" key="7">
    <source>
        <dbReference type="Proteomes" id="UP000648908"/>
    </source>
</evidence>
<keyword evidence="7" id="KW-1185">Reference proteome</keyword>
<dbReference type="EMBL" id="JAESVN010000002">
    <property type="protein sequence ID" value="MBL4916566.1"/>
    <property type="molecule type" value="Genomic_DNA"/>
</dbReference>
<evidence type="ECO:0000256" key="4">
    <source>
        <dbReference type="ARBA" id="ARBA00023239"/>
    </source>
</evidence>
<organism evidence="6 7">
    <name type="scientific">Szabonella alba</name>
    <dbReference type="NCBI Taxonomy" id="2804194"/>
    <lineage>
        <taxon>Bacteria</taxon>
        <taxon>Pseudomonadati</taxon>
        <taxon>Pseudomonadota</taxon>
        <taxon>Alphaproteobacteria</taxon>
        <taxon>Rhodobacterales</taxon>
        <taxon>Paracoccaceae</taxon>
        <taxon>Szabonella</taxon>
    </lineage>
</organism>
<reference evidence="6" key="1">
    <citation type="submission" date="2021-01" db="EMBL/GenBank/DDBJ databases">
        <title>Tabrizicola alba sp. nov. a motile alkaliphilic bacterium isolated from a soda lake.</title>
        <authorList>
            <person name="Szuroczki S."/>
            <person name="Abbaszade G."/>
            <person name="Schumann P."/>
            <person name="Toth E."/>
        </authorList>
    </citation>
    <scope>NUCLEOTIDE SEQUENCE</scope>
    <source>
        <strain evidence="6">DMG-N-6</strain>
    </source>
</reference>
<dbReference type="GO" id="GO:0016846">
    <property type="term" value="F:carbon-sulfur lyase activity"/>
    <property type="evidence" value="ECO:0007669"/>
    <property type="project" value="InterPro"/>
</dbReference>
<dbReference type="Proteomes" id="UP000648908">
    <property type="component" value="Unassembled WGS sequence"/>
</dbReference>
<comment type="caution">
    <text evidence="6">The sequence shown here is derived from an EMBL/GenBank/DDBJ whole genome shotgun (WGS) entry which is preliminary data.</text>
</comment>
<keyword evidence="4" id="KW-0456">Lyase</keyword>
<comment type="similarity">
    <text evidence="1">Belongs to the Gfa family.</text>
</comment>
<accession>A0A8K0V920</accession>
<sequence length="147" mass="16073">MNTVSGHCLCGAVRITVAERPEKLGVCHCSSCRRWNGSASVAFGVSEDALTIEGAENVAAYRSSDWAERCFCRICGSSLWYHLTIPDEVLTHFIAAGLLDDLSGMTIEHELFYDKKPDAITFACDSRKTTEAEFWAAVGSTDEGEVQ</sequence>
<dbReference type="Gene3D" id="3.90.1590.10">
    <property type="entry name" value="glutathione-dependent formaldehyde- activating enzyme (gfa)"/>
    <property type="match status" value="1"/>
</dbReference>
<dbReference type="PANTHER" id="PTHR33337:SF40">
    <property type="entry name" value="CENP-V_GFA DOMAIN-CONTAINING PROTEIN-RELATED"/>
    <property type="match status" value="1"/>
</dbReference>
<evidence type="ECO:0000259" key="5">
    <source>
        <dbReference type="PROSITE" id="PS51891"/>
    </source>
</evidence>
<evidence type="ECO:0000313" key="6">
    <source>
        <dbReference type="EMBL" id="MBL4916566.1"/>
    </source>
</evidence>
<dbReference type="SUPFAM" id="SSF51316">
    <property type="entry name" value="Mss4-like"/>
    <property type="match status" value="1"/>
</dbReference>